<comment type="caution">
    <text evidence="2">The sequence shown here is derived from an EMBL/GenBank/DDBJ whole genome shotgun (WGS) entry which is preliminary data.</text>
</comment>
<organism evidence="2 3">
    <name type="scientific">Fictibacillus aquaticus</name>
    <dbReference type="NCBI Taxonomy" id="2021314"/>
    <lineage>
        <taxon>Bacteria</taxon>
        <taxon>Bacillati</taxon>
        <taxon>Bacillota</taxon>
        <taxon>Bacilli</taxon>
        <taxon>Bacillales</taxon>
        <taxon>Fictibacillaceae</taxon>
        <taxon>Fictibacillus</taxon>
    </lineage>
</organism>
<dbReference type="RefSeq" id="WP_094250627.1">
    <property type="nucleotide sequence ID" value="NZ_JBHLXL010000001.1"/>
</dbReference>
<dbReference type="PANTHER" id="PTHR31876">
    <property type="entry name" value="COV-LIKE PROTEIN 1"/>
    <property type="match status" value="1"/>
</dbReference>
<evidence type="ECO:0000313" key="2">
    <source>
        <dbReference type="EMBL" id="OYD58666.1"/>
    </source>
</evidence>
<dbReference type="OrthoDB" id="9789516at2"/>
<keyword evidence="3" id="KW-1185">Reference proteome</keyword>
<dbReference type="Proteomes" id="UP000215059">
    <property type="component" value="Unassembled WGS sequence"/>
</dbReference>
<accession>A0A235FBD9</accession>
<dbReference type="InterPro" id="IPR007462">
    <property type="entry name" value="COV1-like"/>
</dbReference>
<sequence>MKTIAKYFVNGLLTALPIVLALYIVVKVFQFLDGILGTLLKERMKNDYIPGIGILTTLLLITVLGWLSSQYLSGKVIKLTDRLLEKIPFVKTVYSVIKDTIHSLIGEKKSFSTVVMIEHPDTGLKNIGFVTAENMDELGAELNDHVAVYIPQTFQIAGFTFLVHKDRIKILDIKPEEAMKFLLSGGVSTKQQKKHLNDNAS</sequence>
<feature type="transmembrane region" description="Helical" evidence="1">
    <location>
        <begin position="7"/>
        <end position="28"/>
    </location>
</feature>
<dbReference type="AlphaFoldDB" id="A0A235FBD9"/>
<reference evidence="2 3" key="1">
    <citation type="submission" date="2017-07" db="EMBL/GenBank/DDBJ databases">
        <title>Fictibacillus sp. nov. GDSW-R2A3 Genome sequencing and assembly.</title>
        <authorList>
            <person name="Mayilraj S."/>
        </authorList>
    </citation>
    <scope>NUCLEOTIDE SEQUENCE [LARGE SCALE GENOMIC DNA]</scope>
    <source>
        <strain evidence="2 3">GDSW-R2A3</strain>
    </source>
</reference>
<evidence type="ECO:0008006" key="4">
    <source>
        <dbReference type="Google" id="ProtNLM"/>
    </source>
</evidence>
<keyword evidence="1" id="KW-0812">Transmembrane</keyword>
<evidence type="ECO:0000313" key="3">
    <source>
        <dbReference type="Proteomes" id="UP000215059"/>
    </source>
</evidence>
<dbReference type="EMBL" id="NOII01000001">
    <property type="protein sequence ID" value="OYD58666.1"/>
    <property type="molecule type" value="Genomic_DNA"/>
</dbReference>
<evidence type="ECO:0000256" key="1">
    <source>
        <dbReference type="SAM" id="Phobius"/>
    </source>
</evidence>
<dbReference type="PANTHER" id="PTHR31876:SF26">
    <property type="entry name" value="PROTEIN LIKE COV 2"/>
    <property type="match status" value="1"/>
</dbReference>
<name>A0A235FBD9_9BACL</name>
<keyword evidence="1" id="KW-1133">Transmembrane helix</keyword>
<gene>
    <name evidence="2" type="ORF">CGZ90_01830</name>
</gene>
<feature type="transmembrane region" description="Helical" evidence="1">
    <location>
        <begin position="48"/>
        <end position="68"/>
    </location>
</feature>
<dbReference type="Pfam" id="PF04367">
    <property type="entry name" value="DUF502"/>
    <property type="match status" value="1"/>
</dbReference>
<proteinExistence type="predicted"/>
<keyword evidence="1" id="KW-0472">Membrane</keyword>
<protein>
    <recommendedName>
        <fullName evidence="4">DUF502 domain-containing protein</fullName>
    </recommendedName>
</protein>